<evidence type="ECO:0000313" key="2">
    <source>
        <dbReference type="Proteomes" id="UP000238042"/>
    </source>
</evidence>
<sequence length="196" mass="23529">MELQEEIFTKIVSLVNKGKLSFQKKKFENAIEYYMKARAIFPIPIEEYKGSEQLYILLGDACFASKKYEKAQEYYIQSQNCVDKDQYLNSKFKIGKIFFEIEQTDLAKKYFQQVYDNLGKKLFYFEDAKYYNLIVCSENKGTNKEEKQNSVYKSFKGKNYTKEEWDIFEQRQWEEYLIKKGNISKKNEKGLFLDEK</sequence>
<comment type="caution">
    <text evidence="1">The sequence shown here is derived from an EMBL/GenBank/DDBJ whole genome shotgun (WGS) entry which is preliminary data.</text>
</comment>
<dbReference type="AlphaFoldDB" id="A0A2S8AEI0"/>
<dbReference type="Proteomes" id="UP000238042">
    <property type="component" value="Unassembled WGS sequence"/>
</dbReference>
<dbReference type="InterPro" id="IPR011990">
    <property type="entry name" value="TPR-like_helical_dom_sf"/>
</dbReference>
<dbReference type="InterPro" id="IPR019734">
    <property type="entry name" value="TPR_rpt"/>
</dbReference>
<name>A0A2S8AEI0_9FLAO</name>
<dbReference type="OrthoDB" id="1249677at2"/>
<reference evidence="1 2" key="1">
    <citation type="submission" date="2018-02" db="EMBL/GenBank/DDBJ databases">
        <title>Genome sequences of Apibacter spp., gut symbionts of Asian honey bees.</title>
        <authorList>
            <person name="Kwong W.K."/>
            <person name="Steele M.I."/>
            <person name="Moran N.A."/>
        </authorList>
    </citation>
    <scope>NUCLEOTIDE SEQUENCE [LARGE SCALE GENOMIC DNA]</scope>
    <source>
        <strain evidence="2">wkB301</strain>
    </source>
</reference>
<dbReference type="Pfam" id="PF13181">
    <property type="entry name" value="TPR_8"/>
    <property type="match status" value="1"/>
</dbReference>
<dbReference type="EMBL" id="PSZM01000034">
    <property type="protein sequence ID" value="PQL93494.1"/>
    <property type="molecule type" value="Genomic_DNA"/>
</dbReference>
<gene>
    <name evidence="1" type="ORF">C4S77_04950</name>
</gene>
<dbReference type="SUPFAM" id="SSF48452">
    <property type="entry name" value="TPR-like"/>
    <property type="match status" value="1"/>
</dbReference>
<protein>
    <submittedName>
        <fullName evidence="1">Uncharacterized protein</fullName>
    </submittedName>
</protein>
<dbReference type="Pfam" id="PF13424">
    <property type="entry name" value="TPR_12"/>
    <property type="match status" value="1"/>
</dbReference>
<proteinExistence type="predicted"/>
<organism evidence="1 2">
    <name type="scientific">Apibacter adventoris</name>
    <dbReference type="NCBI Taxonomy" id="1679466"/>
    <lineage>
        <taxon>Bacteria</taxon>
        <taxon>Pseudomonadati</taxon>
        <taxon>Bacteroidota</taxon>
        <taxon>Flavobacteriia</taxon>
        <taxon>Flavobacteriales</taxon>
        <taxon>Weeksellaceae</taxon>
        <taxon>Apibacter</taxon>
    </lineage>
</organism>
<dbReference type="RefSeq" id="WP_105246507.1">
    <property type="nucleotide sequence ID" value="NZ_PSZM01000034.1"/>
</dbReference>
<dbReference type="SMART" id="SM00028">
    <property type="entry name" value="TPR"/>
    <property type="match status" value="3"/>
</dbReference>
<accession>A0A2S8AEI0</accession>
<keyword evidence="2" id="KW-1185">Reference proteome</keyword>
<dbReference type="Gene3D" id="1.25.40.10">
    <property type="entry name" value="Tetratricopeptide repeat domain"/>
    <property type="match status" value="1"/>
</dbReference>
<evidence type="ECO:0000313" key="1">
    <source>
        <dbReference type="EMBL" id="PQL93494.1"/>
    </source>
</evidence>